<evidence type="ECO:0000256" key="3">
    <source>
        <dbReference type="ARBA" id="ARBA00022989"/>
    </source>
</evidence>
<reference evidence="6 7" key="1">
    <citation type="journal article" date="2016" name="Nat. Commun.">
        <title>Thousands of microbial genomes shed light on interconnected biogeochemical processes in an aquifer system.</title>
        <authorList>
            <person name="Anantharaman K."/>
            <person name="Brown C.T."/>
            <person name="Hug L.A."/>
            <person name="Sharon I."/>
            <person name="Castelle C.J."/>
            <person name="Probst A.J."/>
            <person name="Thomas B.C."/>
            <person name="Singh A."/>
            <person name="Wilkins M.J."/>
            <person name="Karaoz U."/>
            <person name="Brodie E.L."/>
            <person name="Williams K.H."/>
            <person name="Hubbard S.S."/>
            <person name="Banfield J.F."/>
        </authorList>
    </citation>
    <scope>NUCLEOTIDE SEQUENCE [LARGE SCALE GENOMIC DNA]</scope>
</reference>
<feature type="transmembrane region" description="Helical" evidence="5">
    <location>
        <begin position="307"/>
        <end position="326"/>
    </location>
</feature>
<name>A0A1F7GEQ1_9BACT</name>
<dbReference type="PANTHER" id="PTHR43424:SF1">
    <property type="entry name" value="LOCUS PUTATIVE PROTEIN 1-RELATED"/>
    <property type="match status" value="1"/>
</dbReference>
<feature type="transmembrane region" description="Helical" evidence="5">
    <location>
        <begin position="425"/>
        <end position="443"/>
    </location>
</feature>
<feature type="transmembrane region" description="Helical" evidence="5">
    <location>
        <begin position="503"/>
        <end position="524"/>
    </location>
</feature>
<protein>
    <recommendedName>
        <fullName evidence="8">Polysaccharide biosynthesis protein C-terminal domain-containing protein</fullName>
    </recommendedName>
</protein>
<dbReference type="Proteomes" id="UP000177208">
    <property type="component" value="Unassembled WGS sequence"/>
</dbReference>
<accession>A0A1F7GEQ1</accession>
<dbReference type="Pfam" id="PF01943">
    <property type="entry name" value="Polysacc_synt"/>
    <property type="match status" value="1"/>
</dbReference>
<organism evidence="6 7">
    <name type="scientific">Candidatus Roizmanbacteria bacterium RIFCSPHIGHO2_01_FULL_39_12c</name>
    <dbReference type="NCBI Taxonomy" id="1802031"/>
    <lineage>
        <taxon>Bacteria</taxon>
        <taxon>Candidatus Roizmaniibacteriota</taxon>
    </lineage>
</organism>
<evidence type="ECO:0000256" key="4">
    <source>
        <dbReference type="ARBA" id="ARBA00023136"/>
    </source>
</evidence>
<evidence type="ECO:0000313" key="6">
    <source>
        <dbReference type="EMBL" id="OGK17354.1"/>
    </source>
</evidence>
<feature type="transmembrane region" description="Helical" evidence="5">
    <location>
        <begin position="338"/>
        <end position="358"/>
    </location>
</feature>
<feature type="transmembrane region" description="Helical" evidence="5">
    <location>
        <begin position="608"/>
        <end position="628"/>
    </location>
</feature>
<evidence type="ECO:0000256" key="2">
    <source>
        <dbReference type="ARBA" id="ARBA00022692"/>
    </source>
</evidence>
<feature type="transmembrane region" description="Helical" evidence="5">
    <location>
        <begin position="399"/>
        <end position="419"/>
    </location>
</feature>
<proteinExistence type="predicted"/>
<gene>
    <name evidence="6" type="ORF">A2774_04105</name>
</gene>
<dbReference type="SUPFAM" id="SSF53448">
    <property type="entry name" value="Nucleotide-diphospho-sugar transferases"/>
    <property type="match status" value="1"/>
</dbReference>
<keyword evidence="2 5" id="KW-0812">Transmembrane</keyword>
<feature type="transmembrane region" description="Helical" evidence="5">
    <location>
        <begin position="261"/>
        <end position="287"/>
    </location>
</feature>
<sequence>MKNYKSKLKVGFIVVLYKTPLTEINRIENEIIKLGFTDFQIYFIDNSKENKGYAGGANSAIEQAKIDNCELLIVINPDISFKKLKSKDLLAGGKHFDIWGLAMRQRGKIYYGGSLDPWRLTGGLIDERPSKRFVKTDWISGSLLIIKKKVTDKVGLFDEEYFMYYEDVDFCLRARKSGFRTGVDSGKVYDHFEWFSSNPEKEKLLNTARWKFFRKYANFRQRAYELLRSPKHLLEKQRFWTPRFLKSYEGRASRNDKKYKFILNFGSLNISSLINKTLNFILFVFLIRYLSPEDYGTYTLVWTQAAIFSPFVDLGTTSYGLIDLPTEKKQKFLTMHNLRLFVSLIAFVLTIASGLALFKDNPKIINYLALTSFIIFSNMWSGSYLILNALRGKLYNSAMVSILFNLVLICSLIVLMIFFRSLAVIFLAVFLFYSLYSLINYLLIRKDFTPLKFKLDFAAWKKLLRKSYLYVLIGFFAGIYFRLDLYLLKILKSEAEVGIYSSGFKFFEALMFVAASYNITRIPIFARIIKNSRSKFLELVGKDLIALLTVGITILLSVYFLSPVFLPFVLKGGYLTAIRVLKIVIFAFPLILVSSVLINSLYVMQKAYLVLVIFMLQTGINFLLNLYFIPKFSYIASAYITVVSEMVNLILLGSVFLNSWKKSNL</sequence>
<keyword evidence="3 5" id="KW-1133">Transmembrane helix</keyword>
<dbReference type="PANTHER" id="PTHR43424">
    <property type="entry name" value="LOCUS PUTATIVE PROTEIN 1-RELATED"/>
    <property type="match status" value="1"/>
</dbReference>
<dbReference type="InterPro" id="IPR029044">
    <property type="entry name" value="Nucleotide-diphossugar_trans"/>
</dbReference>
<evidence type="ECO:0000256" key="1">
    <source>
        <dbReference type="ARBA" id="ARBA00004141"/>
    </source>
</evidence>
<feature type="transmembrane region" description="Helical" evidence="5">
    <location>
        <begin position="634"/>
        <end position="657"/>
    </location>
</feature>
<feature type="transmembrane region" description="Helical" evidence="5">
    <location>
        <begin position="364"/>
        <end position="387"/>
    </location>
</feature>
<feature type="transmembrane region" description="Helical" evidence="5">
    <location>
        <begin position="580"/>
        <end position="601"/>
    </location>
</feature>
<evidence type="ECO:0008006" key="8">
    <source>
        <dbReference type="Google" id="ProtNLM"/>
    </source>
</evidence>
<dbReference type="CDD" id="cd13128">
    <property type="entry name" value="MATE_Wzx_like"/>
    <property type="match status" value="1"/>
</dbReference>
<comment type="subcellular location">
    <subcellularLocation>
        <location evidence="1">Membrane</location>
        <topology evidence="1">Multi-pass membrane protein</topology>
    </subcellularLocation>
</comment>
<comment type="caution">
    <text evidence="6">The sequence shown here is derived from an EMBL/GenBank/DDBJ whole genome shotgun (WGS) entry which is preliminary data.</text>
</comment>
<dbReference type="Gene3D" id="3.90.550.10">
    <property type="entry name" value="Spore Coat Polysaccharide Biosynthesis Protein SpsA, Chain A"/>
    <property type="match status" value="1"/>
</dbReference>
<evidence type="ECO:0000313" key="7">
    <source>
        <dbReference type="Proteomes" id="UP000177208"/>
    </source>
</evidence>
<keyword evidence="4 5" id="KW-0472">Membrane</keyword>
<dbReference type="GO" id="GO:0016020">
    <property type="term" value="C:membrane"/>
    <property type="evidence" value="ECO:0007669"/>
    <property type="project" value="UniProtKB-SubCell"/>
</dbReference>
<dbReference type="InterPro" id="IPR052556">
    <property type="entry name" value="PolySynth_Transporter"/>
</dbReference>
<dbReference type="InterPro" id="IPR002797">
    <property type="entry name" value="Polysacc_synth"/>
</dbReference>
<feature type="transmembrane region" description="Helical" evidence="5">
    <location>
        <begin position="463"/>
        <end position="483"/>
    </location>
</feature>
<evidence type="ECO:0000256" key="5">
    <source>
        <dbReference type="SAM" id="Phobius"/>
    </source>
</evidence>
<feature type="transmembrane region" description="Helical" evidence="5">
    <location>
        <begin position="544"/>
        <end position="568"/>
    </location>
</feature>
<dbReference type="EMBL" id="MFZG01000009">
    <property type="protein sequence ID" value="OGK17354.1"/>
    <property type="molecule type" value="Genomic_DNA"/>
</dbReference>
<dbReference type="AlphaFoldDB" id="A0A1F7GEQ1"/>